<evidence type="ECO:0000313" key="1">
    <source>
        <dbReference type="EMBL" id="QQK88567.1"/>
    </source>
</evidence>
<sequence>MDINKLKYCQPAIEELLSHYNWYRCDHTGMLSQGDYDEEALADDVHNTIDVCCTGALKYNVSDDITVWKLCDAIVTLVSYSGLLFIHYTVGQEVDLPA</sequence>
<organism evidence="1">
    <name type="scientific">Vibrio phage PH669</name>
    <dbReference type="NCBI Taxonomy" id="2800823"/>
    <lineage>
        <taxon>Viruses</taxon>
        <taxon>Duplodnaviria</taxon>
        <taxon>Heunggongvirae</taxon>
        <taxon>Uroviricota</taxon>
        <taxon>Caudoviricetes</taxon>
        <taxon>Queuovirinae</taxon>
    </lineage>
</organism>
<protein>
    <submittedName>
        <fullName evidence="1">Uncharacterized protein</fullName>
    </submittedName>
</protein>
<dbReference type="EMBL" id="MW423739">
    <property type="protein sequence ID" value="QQK88567.1"/>
    <property type="molecule type" value="Genomic_DNA"/>
</dbReference>
<reference evidence="1" key="1">
    <citation type="submission" date="2020-12" db="EMBL/GenBank/DDBJ databases">
        <authorList>
            <person name="Hu Z."/>
        </authorList>
    </citation>
    <scope>NUCLEOTIDE SEQUENCE</scope>
</reference>
<proteinExistence type="predicted"/>
<accession>A0A7T7CLB1</accession>
<name>A0A7T7CLB1_9CAUD</name>